<protein>
    <submittedName>
        <fullName evidence="1">Uncharacterized protein</fullName>
    </submittedName>
</protein>
<dbReference type="AlphaFoldDB" id="A0A645EM78"/>
<organism evidence="1">
    <name type="scientific">bioreactor metagenome</name>
    <dbReference type="NCBI Taxonomy" id="1076179"/>
    <lineage>
        <taxon>unclassified sequences</taxon>
        <taxon>metagenomes</taxon>
        <taxon>ecological metagenomes</taxon>
    </lineage>
</organism>
<proteinExistence type="predicted"/>
<dbReference type="EMBL" id="VSSQ01048500">
    <property type="protein sequence ID" value="MPN02546.1"/>
    <property type="molecule type" value="Genomic_DNA"/>
</dbReference>
<name>A0A645EM78_9ZZZZ</name>
<sequence>MEGICNACTKLNFFDMAFEKKIYFAKLKKDERGKFIQETMNTILHEYSNLGQKELFGWYLKNILDEDQTKIEVEEFHYFFNNQFLLLGSRLYERFLSNYSKLLNNYYPIIQNRIDQNLFYALEESFETIDIQWPSEFQSLKETPISPNISKYYGEVKNTTPEKIFHIPIRPR</sequence>
<gene>
    <name evidence="1" type="ORF">SDC9_149762</name>
</gene>
<reference evidence="1" key="1">
    <citation type="submission" date="2019-08" db="EMBL/GenBank/DDBJ databases">
        <authorList>
            <person name="Kucharzyk K."/>
            <person name="Murdoch R.W."/>
            <person name="Higgins S."/>
            <person name="Loffler F."/>
        </authorList>
    </citation>
    <scope>NUCLEOTIDE SEQUENCE</scope>
</reference>
<comment type="caution">
    <text evidence="1">The sequence shown here is derived from an EMBL/GenBank/DDBJ whole genome shotgun (WGS) entry which is preliminary data.</text>
</comment>
<accession>A0A645EM78</accession>
<evidence type="ECO:0000313" key="1">
    <source>
        <dbReference type="EMBL" id="MPN02546.1"/>
    </source>
</evidence>